<accession>A0A316EMZ0</accession>
<comment type="caution">
    <text evidence="2">The sequence shown here is derived from an EMBL/GenBank/DDBJ whole genome shotgun (WGS) entry which is preliminary data.</text>
</comment>
<proteinExistence type="predicted"/>
<dbReference type="Pfam" id="PF00990">
    <property type="entry name" value="GGDEF"/>
    <property type="match status" value="1"/>
</dbReference>
<evidence type="ECO:0000256" key="1">
    <source>
        <dbReference type="SAM" id="MobiDB-lite"/>
    </source>
</evidence>
<name>A0A316EMZ0_9BURK</name>
<dbReference type="Pfam" id="PF01590">
    <property type="entry name" value="GAF"/>
    <property type="match status" value="1"/>
</dbReference>
<dbReference type="Proteomes" id="UP000245754">
    <property type="component" value="Unassembled WGS sequence"/>
</dbReference>
<evidence type="ECO:0000313" key="3">
    <source>
        <dbReference type="Proteomes" id="UP000245754"/>
    </source>
</evidence>
<dbReference type="SUPFAM" id="SSF55781">
    <property type="entry name" value="GAF domain-like"/>
    <property type="match status" value="1"/>
</dbReference>
<dbReference type="InterPro" id="IPR000160">
    <property type="entry name" value="GGDEF_dom"/>
</dbReference>
<dbReference type="CDD" id="cd01949">
    <property type="entry name" value="GGDEF"/>
    <property type="match status" value="1"/>
</dbReference>
<dbReference type="PANTHER" id="PTHR43102">
    <property type="entry name" value="SLR1143 PROTEIN"/>
    <property type="match status" value="1"/>
</dbReference>
<organism evidence="2 3">
    <name type="scientific">Cupriavidus plantarum</name>
    <dbReference type="NCBI Taxonomy" id="942865"/>
    <lineage>
        <taxon>Bacteria</taxon>
        <taxon>Pseudomonadati</taxon>
        <taxon>Pseudomonadota</taxon>
        <taxon>Betaproteobacteria</taxon>
        <taxon>Burkholderiales</taxon>
        <taxon>Burkholderiaceae</taxon>
        <taxon>Cupriavidus</taxon>
    </lineage>
</organism>
<dbReference type="RefSeq" id="WP_109585023.1">
    <property type="nucleotide sequence ID" value="NZ_CAJPUX010000005.1"/>
</dbReference>
<sequence length="334" mass="36894">MQVPPKLPDEAARLATLRSLNLLDTSAEERFDRVTRLAKRLFDVPIALVSLVDENRQWFKSCQGLDQREGPRSTSFCGHAICSDDVLLIPDASLDLRFHDNPLVTGDPHIRFYAGRPLAAPNGAKLGTLCLIDRRPRTLDGEDMALLHDLADMAERELAAVQMATIDELTSLSNRRGFAMLAQHALDMCRRFLRPATLVYLDMNGFKAINDRFGHAEGDRALGAFGVALRTAFRDSDLVARMGGDEFAILLTDTDVDGAAEALVRLRSHVETWNGGNARAYALDFSAGVIAFDPARHMDVQDLMAEADRAMYAQKAQRKRRRAPSSSRGRSSAA</sequence>
<dbReference type="SUPFAM" id="SSF55073">
    <property type="entry name" value="Nucleotide cyclase"/>
    <property type="match status" value="1"/>
</dbReference>
<dbReference type="NCBIfam" id="TIGR00254">
    <property type="entry name" value="GGDEF"/>
    <property type="match status" value="1"/>
</dbReference>
<evidence type="ECO:0000313" key="2">
    <source>
        <dbReference type="EMBL" id="PWK32746.1"/>
    </source>
</evidence>
<feature type="compositionally biased region" description="Low complexity" evidence="1">
    <location>
        <begin position="324"/>
        <end position="334"/>
    </location>
</feature>
<dbReference type="SMART" id="SM00065">
    <property type="entry name" value="GAF"/>
    <property type="match status" value="1"/>
</dbReference>
<dbReference type="InterPro" id="IPR029016">
    <property type="entry name" value="GAF-like_dom_sf"/>
</dbReference>
<dbReference type="SMART" id="SM00267">
    <property type="entry name" value="GGDEF"/>
    <property type="match status" value="1"/>
</dbReference>
<reference evidence="2 3" key="1">
    <citation type="submission" date="2018-05" db="EMBL/GenBank/DDBJ databases">
        <title>Genomic Encyclopedia of Type Strains, Phase IV (KMG-V): Genome sequencing to study the core and pangenomes of soil and plant-associated prokaryotes.</title>
        <authorList>
            <person name="Whitman W."/>
        </authorList>
    </citation>
    <scope>NUCLEOTIDE SEQUENCE [LARGE SCALE GENOMIC DNA]</scope>
    <source>
        <strain evidence="2 3">SLV-132</strain>
    </source>
</reference>
<protein>
    <submittedName>
        <fullName evidence="2">Diguanylate cyclase with GAF sensor</fullName>
    </submittedName>
</protein>
<dbReference type="Gene3D" id="3.30.450.40">
    <property type="match status" value="1"/>
</dbReference>
<dbReference type="InterPro" id="IPR043128">
    <property type="entry name" value="Rev_trsase/Diguanyl_cyclase"/>
</dbReference>
<dbReference type="GeneID" id="98343117"/>
<dbReference type="OrthoDB" id="5571399at2"/>
<dbReference type="InterPro" id="IPR029787">
    <property type="entry name" value="Nucleotide_cyclase"/>
</dbReference>
<dbReference type="PROSITE" id="PS50887">
    <property type="entry name" value="GGDEF"/>
    <property type="match status" value="1"/>
</dbReference>
<dbReference type="Gene3D" id="3.30.70.270">
    <property type="match status" value="1"/>
</dbReference>
<keyword evidence="3" id="KW-1185">Reference proteome</keyword>
<dbReference type="InterPro" id="IPR003018">
    <property type="entry name" value="GAF"/>
</dbReference>
<dbReference type="AlphaFoldDB" id="A0A316EMZ0"/>
<feature type="region of interest" description="Disordered" evidence="1">
    <location>
        <begin position="313"/>
        <end position="334"/>
    </location>
</feature>
<dbReference type="PANTHER" id="PTHR43102:SF2">
    <property type="entry name" value="GAF DOMAIN-CONTAINING PROTEIN"/>
    <property type="match status" value="1"/>
</dbReference>
<gene>
    <name evidence="2" type="ORF">C7419_106165</name>
</gene>
<dbReference type="EMBL" id="QGGT01000006">
    <property type="protein sequence ID" value="PWK32746.1"/>
    <property type="molecule type" value="Genomic_DNA"/>
</dbReference>